<accession>A0ABQ8TD67</accession>
<name>A0ABQ8TD67_PERAM</name>
<dbReference type="EMBL" id="JAJSOF020000013">
    <property type="protein sequence ID" value="KAJ4443595.1"/>
    <property type="molecule type" value="Genomic_DNA"/>
</dbReference>
<evidence type="ECO:0008006" key="4">
    <source>
        <dbReference type="Google" id="ProtNLM"/>
    </source>
</evidence>
<evidence type="ECO:0000313" key="2">
    <source>
        <dbReference type="EMBL" id="KAJ4443595.1"/>
    </source>
</evidence>
<proteinExistence type="predicted"/>
<dbReference type="InterPro" id="IPR012337">
    <property type="entry name" value="RNaseH-like_sf"/>
</dbReference>
<comment type="caution">
    <text evidence="2">The sequence shown here is derived from an EMBL/GenBank/DDBJ whole genome shotgun (WGS) entry which is preliminary data.</text>
</comment>
<reference evidence="2 3" key="1">
    <citation type="journal article" date="2022" name="Allergy">
        <title>Genome assembly and annotation of Periplaneta americana reveal a comprehensive cockroach allergen profile.</title>
        <authorList>
            <person name="Wang L."/>
            <person name="Xiong Q."/>
            <person name="Saelim N."/>
            <person name="Wang L."/>
            <person name="Nong W."/>
            <person name="Wan A.T."/>
            <person name="Shi M."/>
            <person name="Liu X."/>
            <person name="Cao Q."/>
            <person name="Hui J.H.L."/>
            <person name="Sookrung N."/>
            <person name="Leung T.F."/>
            <person name="Tungtrongchitr A."/>
            <person name="Tsui S.K.W."/>
        </authorList>
    </citation>
    <scope>NUCLEOTIDE SEQUENCE [LARGE SCALE GENOMIC DNA]</scope>
    <source>
        <strain evidence="2">PWHHKU_190912</strain>
    </source>
</reference>
<protein>
    <recommendedName>
        <fullName evidence="4">DUF659 domain-containing protein</fullName>
    </recommendedName>
</protein>
<sequence length="417" mass="46832">MHTLFDTIMNTTHYNRKPEDSVGTQQNLANEENSIKTNQSGSDSEWILERKIVIGHYASIVYNYCSSPTSDPDGIRESDVDSSASAMIKTCPILRGYPKPLKSLYRRPYGTTVSLYRPPWNVAKRRWMASATSTRGGPTRGRSFASDRQGGLGRSCRSRNGICISVDCRDRSSGSHVVGPVRVGDLWYATYSISSADKNPIKHTTMRVLLFQIIAPGIPLPPQPVLTRWGTWLDAVNYYAEYYGKIMEVIDALDSTDSSAVAAVKSLPSEQLLEDILFIDSNFKIVSKSIILLESSKLQLSEALNIVYKVSQTVIQNNNSLISEKVKCELRNIIAKNSTYSQLRIINDVLSGHDKTAEVRVLKSSEFPFFKYAPITSCDVERTFSQYKNCLSDHRRRFTLQSIKMYVTLHCNAHIQG</sequence>
<dbReference type="Proteomes" id="UP001148838">
    <property type="component" value="Unassembled WGS sequence"/>
</dbReference>
<evidence type="ECO:0000256" key="1">
    <source>
        <dbReference type="SAM" id="MobiDB-lite"/>
    </source>
</evidence>
<feature type="region of interest" description="Disordered" evidence="1">
    <location>
        <begin position="131"/>
        <end position="155"/>
    </location>
</feature>
<organism evidence="2 3">
    <name type="scientific">Periplaneta americana</name>
    <name type="common">American cockroach</name>
    <name type="synonym">Blatta americana</name>
    <dbReference type="NCBI Taxonomy" id="6978"/>
    <lineage>
        <taxon>Eukaryota</taxon>
        <taxon>Metazoa</taxon>
        <taxon>Ecdysozoa</taxon>
        <taxon>Arthropoda</taxon>
        <taxon>Hexapoda</taxon>
        <taxon>Insecta</taxon>
        <taxon>Pterygota</taxon>
        <taxon>Neoptera</taxon>
        <taxon>Polyneoptera</taxon>
        <taxon>Dictyoptera</taxon>
        <taxon>Blattodea</taxon>
        <taxon>Blattoidea</taxon>
        <taxon>Blattidae</taxon>
        <taxon>Blattinae</taxon>
        <taxon>Periplaneta</taxon>
    </lineage>
</organism>
<keyword evidence="3" id="KW-1185">Reference proteome</keyword>
<dbReference type="SUPFAM" id="SSF53098">
    <property type="entry name" value="Ribonuclease H-like"/>
    <property type="match status" value="1"/>
</dbReference>
<evidence type="ECO:0000313" key="3">
    <source>
        <dbReference type="Proteomes" id="UP001148838"/>
    </source>
</evidence>
<gene>
    <name evidence="2" type="ORF">ANN_05269</name>
</gene>